<sequence length="69" mass="7444">MKRPTFQGAVWKTIPCNGGQCPQIAYQDGYVGVRNSEDGDDGPLVVFSADEWDGFVVGISGFTSDKLES</sequence>
<dbReference type="OrthoDB" id="4299240at2"/>
<evidence type="ECO:0000313" key="2">
    <source>
        <dbReference type="EMBL" id="SNT46992.1"/>
    </source>
</evidence>
<accession>A0A239MXT6</accession>
<dbReference type="RefSeq" id="WP_089211389.1">
    <property type="nucleotide sequence ID" value="NZ_FZOD01000047.1"/>
</dbReference>
<proteinExistence type="predicted"/>
<feature type="domain" description="DUF397" evidence="1">
    <location>
        <begin position="18"/>
        <end position="59"/>
    </location>
</feature>
<reference evidence="2 3" key="1">
    <citation type="submission" date="2017-06" db="EMBL/GenBank/DDBJ databases">
        <authorList>
            <person name="Kim H.J."/>
            <person name="Triplett B.A."/>
        </authorList>
    </citation>
    <scope>NUCLEOTIDE SEQUENCE [LARGE SCALE GENOMIC DNA]</scope>
    <source>
        <strain evidence="2 3">CGMCC 4.2132</strain>
    </source>
</reference>
<dbReference type="EMBL" id="FZOD01000047">
    <property type="protein sequence ID" value="SNT46992.1"/>
    <property type="molecule type" value="Genomic_DNA"/>
</dbReference>
<name>A0A239MXT6_9ACTN</name>
<protein>
    <recommendedName>
        <fullName evidence="1">DUF397 domain-containing protein</fullName>
    </recommendedName>
</protein>
<dbReference type="InterPro" id="IPR007278">
    <property type="entry name" value="DUF397"/>
</dbReference>
<evidence type="ECO:0000313" key="3">
    <source>
        <dbReference type="Proteomes" id="UP000198282"/>
    </source>
</evidence>
<keyword evidence="3" id="KW-1185">Reference proteome</keyword>
<evidence type="ECO:0000259" key="1">
    <source>
        <dbReference type="Pfam" id="PF04149"/>
    </source>
</evidence>
<dbReference type="AlphaFoldDB" id="A0A239MXT6"/>
<dbReference type="Pfam" id="PF04149">
    <property type="entry name" value="DUF397"/>
    <property type="match status" value="1"/>
</dbReference>
<gene>
    <name evidence="2" type="ORF">SAMN05216276_104726</name>
</gene>
<dbReference type="Proteomes" id="UP000198282">
    <property type="component" value="Unassembled WGS sequence"/>
</dbReference>
<organism evidence="2 3">
    <name type="scientific">Streptosporangium subroseum</name>
    <dbReference type="NCBI Taxonomy" id="106412"/>
    <lineage>
        <taxon>Bacteria</taxon>
        <taxon>Bacillati</taxon>
        <taxon>Actinomycetota</taxon>
        <taxon>Actinomycetes</taxon>
        <taxon>Streptosporangiales</taxon>
        <taxon>Streptosporangiaceae</taxon>
        <taxon>Streptosporangium</taxon>
    </lineage>
</organism>